<gene>
    <name evidence="2" type="ORF">F3059_10285</name>
</gene>
<keyword evidence="1" id="KW-0732">Signal</keyword>
<dbReference type="PROSITE" id="PS51257">
    <property type="entry name" value="PROKAR_LIPOPROTEIN"/>
    <property type="match status" value="1"/>
</dbReference>
<dbReference type="RefSeq" id="WP_151168911.1">
    <property type="nucleotide sequence ID" value="NZ_WACR01000008.1"/>
</dbReference>
<accession>A0A6N6M682</accession>
<proteinExistence type="predicted"/>
<keyword evidence="3" id="KW-1185">Reference proteome</keyword>
<dbReference type="SMART" id="SM00028">
    <property type="entry name" value="TPR"/>
    <property type="match status" value="3"/>
</dbReference>
<dbReference type="EMBL" id="WACR01000008">
    <property type="protein sequence ID" value="KAB1063448.1"/>
    <property type="molecule type" value="Genomic_DNA"/>
</dbReference>
<comment type="caution">
    <text evidence="2">The sequence shown here is derived from an EMBL/GenBank/DDBJ whole genome shotgun (WGS) entry which is preliminary data.</text>
</comment>
<feature type="signal peptide" evidence="1">
    <location>
        <begin position="1"/>
        <end position="21"/>
    </location>
</feature>
<evidence type="ECO:0000256" key="1">
    <source>
        <dbReference type="SAM" id="SignalP"/>
    </source>
</evidence>
<protein>
    <submittedName>
        <fullName evidence="2">Uncharacterized protein</fullName>
    </submittedName>
</protein>
<dbReference type="InterPro" id="IPR011990">
    <property type="entry name" value="TPR-like_helical_dom_sf"/>
</dbReference>
<sequence>MKANTARNLSLVVAASLGVIACNPLNKMAKNSNDVNYSVTPDPLEMHGDSVEITVKGSYPAKYFNKKAVVDVKPVFVSDGQEVKEFETITLVGQDAEEDGRKVNYDKGGSFTYVTKVPYKPEMMSGELKAKIVGRYKSKSQELATVKVADGTIVTPNLVEDDDKPILGADEFQRITTDVHNAQIHYLINSSYVRPSELRDEDMEKLIEMIEKKAADSNYVFKKADIQAYASPDGELSLNENLAEDRAGSAAKALKRQMRKADAEKGTKDEFYNLVGKGEDWKGFKKAMQASDIKDKDLILRVLEMYQDVKKREQEIKNLAETYTVLKDEILPELRRSQIALSIDKVGKSDEQIAQLAADSAKGLNVEELLYAATLTDDLSKKLEIYKKAAKIYPDDWRGHNNAGYVKLMQNDVSAAKSYFEAAQSKASNNPIVMNNLGVIARLNGDRSAAMDYYNKANGAGDEVNYNKGIVNILNGNYDAATSNFSSFNSVNKALAQILAGSADQAVRTIDDSDEKTTAKAYYLKAVAGARTNNKELVMNNLKTAISKDPSMKDRAMKDAEFIDYDLSTL</sequence>
<dbReference type="Proteomes" id="UP000435357">
    <property type="component" value="Unassembled WGS sequence"/>
</dbReference>
<evidence type="ECO:0000313" key="3">
    <source>
        <dbReference type="Proteomes" id="UP000435357"/>
    </source>
</evidence>
<name>A0A6N6M682_9FLAO</name>
<reference evidence="2 3" key="1">
    <citation type="submission" date="2019-09" db="EMBL/GenBank/DDBJ databases">
        <title>Genomes of Cryomorphaceae.</title>
        <authorList>
            <person name="Bowman J.P."/>
        </authorList>
    </citation>
    <scope>NUCLEOTIDE SEQUENCE [LARGE SCALE GENOMIC DNA]</scope>
    <source>
        <strain evidence="2 3">KCTC 52047</strain>
    </source>
</reference>
<feature type="chain" id="PRO_5027057124" evidence="1">
    <location>
        <begin position="22"/>
        <end position="570"/>
    </location>
</feature>
<dbReference type="InterPro" id="IPR019734">
    <property type="entry name" value="TPR_rpt"/>
</dbReference>
<dbReference type="AlphaFoldDB" id="A0A6N6M682"/>
<dbReference type="SUPFAM" id="SSF48452">
    <property type="entry name" value="TPR-like"/>
    <property type="match status" value="1"/>
</dbReference>
<evidence type="ECO:0000313" key="2">
    <source>
        <dbReference type="EMBL" id="KAB1063448.1"/>
    </source>
</evidence>
<dbReference type="Gene3D" id="1.25.40.10">
    <property type="entry name" value="Tetratricopeptide repeat domain"/>
    <property type="match status" value="1"/>
</dbReference>
<organism evidence="2 3">
    <name type="scientific">Salibacter halophilus</name>
    <dbReference type="NCBI Taxonomy" id="1803916"/>
    <lineage>
        <taxon>Bacteria</taxon>
        <taxon>Pseudomonadati</taxon>
        <taxon>Bacteroidota</taxon>
        <taxon>Flavobacteriia</taxon>
        <taxon>Flavobacteriales</taxon>
        <taxon>Salibacteraceae</taxon>
        <taxon>Salibacter</taxon>
    </lineage>
</organism>
<dbReference type="OrthoDB" id="1465834at2"/>